<dbReference type="InterPro" id="IPR002018">
    <property type="entry name" value="CarbesteraseB"/>
</dbReference>
<dbReference type="SUPFAM" id="SSF53474">
    <property type="entry name" value="alpha/beta-Hydrolases"/>
    <property type="match status" value="1"/>
</dbReference>
<dbReference type="AlphaFoldDB" id="A0A2V1E9V2"/>
<evidence type="ECO:0000313" key="2">
    <source>
        <dbReference type="EMBL" id="PVI06942.1"/>
    </source>
</evidence>
<dbReference type="Pfam" id="PF00135">
    <property type="entry name" value="COesterase"/>
    <property type="match status" value="1"/>
</dbReference>
<dbReference type="EMBL" id="KZ805306">
    <property type="protein sequence ID" value="PVI06942.1"/>
    <property type="molecule type" value="Genomic_DNA"/>
</dbReference>
<dbReference type="InterPro" id="IPR050309">
    <property type="entry name" value="Type-B_Carboxylest/Lipase"/>
</dbReference>
<organism evidence="2 3">
    <name type="scientific">Periconia macrospinosa</name>
    <dbReference type="NCBI Taxonomy" id="97972"/>
    <lineage>
        <taxon>Eukaryota</taxon>
        <taxon>Fungi</taxon>
        <taxon>Dikarya</taxon>
        <taxon>Ascomycota</taxon>
        <taxon>Pezizomycotina</taxon>
        <taxon>Dothideomycetes</taxon>
        <taxon>Pleosporomycetidae</taxon>
        <taxon>Pleosporales</taxon>
        <taxon>Massarineae</taxon>
        <taxon>Periconiaceae</taxon>
        <taxon>Periconia</taxon>
    </lineage>
</organism>
<name>A0A2V1E9V2_9PLEO</name>
<gene>
    <name evidence="2" type="ORF">DM02DRAFT_581532</name>
</gene>
<dbReference type="InterPro" id="IPR029058">
    <property type="entry name" value="AB_hydrolase_fold"/>
</dbReference>
<dbReference type="PANTHER" id="PTHR11559">
    <property type="entry name" value="CARBOXYLESTERASE"/>
    <property type="match status" value="1"/>
</dbReference>
<dbReference type="Gene3D" id="3.40.50.1820">
    <property type="entry name" value="alpha/beta hydrolase"/>
    <property type="match status" value="1"/>
</dbReference>
<sequence>MKVLKTQLGDIKGNVGDQVVQYLGLKYAHLKDQLSAPELVDSNYSTDVVDATEYGPRAPAADMCTFEQGVLIQQEISSVPTPQTPPMSGTECLNLNVTVPVLETGTKKDRKLPVMVFIHGGGLIMGSSHWLQYDPKRLVRESVKMGKPAIVVNFNYRLGLLGNLTSSELRDKGYPGNNSLRDQRCAFQWVRRYIGDFGGDADHVTAFGESAGAACVLHHLSAKEPLFGRAISMSGTPLMLKPLPKSATEPAYETIIKAFGLEDLSAEERVKRLVSITPEDLIAKTPMEARLLPFIDGDIIPSAITFKDLTTNAQQLQEKVPGYLWCKELMIGDCQHDGTVCYFMGLANRKQNIGSSFHVSLTTNLSPDSATAILAAYNITPATPDDAALTSILSLANDLLYYIPAKRFACSFPGKTYYYNFDVLNPWEGAFKGCATHLLDAAFLFGNYEEWLGEGERSVVVEMMRGFLGFANGEVLWGNEGVKRFVVDGGREGDVDEAGGSRRDILCRFEEDGVLDLDELRGAWDLFMAGM</sequence>
<dbReference type="OrthoDB" id="6846267at2759"/>
<accession>A0A2V1E9V2</accession>
<proteinExistence type="predicted"/>
<dbReference type="STRING" id="97972.A0A2V1E9V2"/>
<evidence type="ECO:0000313" key="3">
    <source>
        <dbReference type="Proteomes" id="UP000244855"/>
    </source>
</evidence>
<reference evidence="2 3" key="1">
    <citation type="journal article" date="2018" name="Sci. Rep.">
        <title>Comparative genomics provides insights into the lifestyle and reveals functional heterogeneity of dark septate endophytic fungi.</title>
        <authorList>
            <person name="Knapp D.G."/>
            <person name="Nemeth J.B."/>
            <person name="Barry K."/>
            <person name="Hainaut M."/>
            <person name="Henrissat B."/>
            <person name="Johnson J."/>
            <person name="Kuo A."/>
            <person name="Lim J.H.P."/>
            <person name="Lipzen A."/>
            <person name="Nolan M."/>
            <person name="Ohm R.A."/>
            <person name="Tamas L."/>
            <person name="Grigoriev I.V."/>
            <person name="Spatafora J.W."/>
            <person name="Nagy L.G."/>
            <person name="Kovacs G.M."/>
        </authorList>
    </citation>
    <scope>NUCLEOTIDE SEQUENCE [LARGE SCALE GENOMIC DNA]</scope>
    <source>
        <strain evidence="2 3">DSE2036</strain>
    </source>
</reference>
<feature type="domain" description="Carboxylesterase type B" evidence="1">
    <location>
        <begin position="2"/>
        <end position="472"/>
    </location>
</feature>
<evidence type="ECO:0000259" key="1">
    <source>
        <dbReference type="Pfam" id="PF00135"/>
    </source>
</evidence>
<dbReference type="Proteomes" id="UP000244855">
    <property type="component" value="Unassembled WGS sequence"/>
</dbReference>
<protein>
    <submittedName>
        <fullName evidence="2">Carboxylesteras-like protein</fullName>
    </submittedName>
</protein>
<keyword evidence="3" id="KW-1185">Reference proteome</keyword>